<dbReference type="InterPro" id="IPR007711">
    <property type="entry name" value="HigB-1"/>
</dbReference>
<dbReference type="Gene3D" id="3.30.2310.20">
    <property type="entry name" value="RelE-like"/>
    <property type="match status" value="1"/>
</dbReference>
<name>B2UDQ0_RALPJ</name>
<evidence type="ECO:0000313" key="1">
    <source>
        <dbReference type="EMBL" id="ACD28291.1"/>
    </source>
</evidence>
<sequence length="98" mass="11429">MEIEFADPDYDRLETDAGFTAGLSAPVVKAYRKRLQYIRAAADERDFYAQKSLHFEKLKGDRDGEHSMRLNDQWRLILRLERRGGGKLVVVISIEDYH</sequence>
<dbReference type="HOGENOM" id="CLU_156368_1_0_4"/>
<accession>B2UDQ0</accession>
<dbReference type="SUPFAM" id="SSF143011">
    <property type="entry name" value="RelE-like"/>
    <property type="match status" value="1"/>
</dbReference>
<dbReference type="PANTHER" id="PTHR40266:SF2">
    <property type="entry name" value="TOXIN HIGB-1"/>
    <property type="match status" value="1"/>
</dbReference>
<dbReference type="STRING" id="402626.Rpic_3169"/>
<dbReference type="Pfam" id="PF05015">
    <property type="entry name" value="HigB-like_toxin"/>
    <property type="match status" value="1"/>
</dbReference>
<dbReference type="InterPro" id="IPR035093">
    <property type="entry name" value="RelE/ParE_toxin_dom_sf"/>
</dbReference>
<dbReference type="KEGG" id="rpi:Rpic_3169"/>
<protein>
    <submittedName>
        <fullName evidence="1">Plasmid maintenance system killer</fullName>
    </submittedName>
</protein>
<dbReference type="AlphaFoldDB" id="B2UDQ0"/>
<dbReference type="eggNOG" id="COG3549">
    <property type="taxonomic scope" value="Bacteria"/>
</dbReference>
<gene>
    <name evidence="1" type="ordered locus">Rpic_3169</name>
</gene>
<organism evidence="1">
    <name type="scientific">Ralstonia pickettii (strain 12J)</name>
    <dbReference type="NCBI Taxonomy" id="402626"/>
    <lineage>
        <taxon>Bacteria</taxon>
        <taxon>Pseudomonadati</taxon>
        <taxon>Pseudomonadota</taxon>
        <taxon>Betaproteobacteria</taxon>
        <taxon>Burkholderiales</taxon>
        <taxon>Burkholderiaceae</taxon>
        <taxon>Ralstonia</taxon>
    </lineage>
</organism>
<proteinExistence type="predicted"/>
<reference evidence="1" key="1">
    <citation type="submission" date="2008-05" db="EMBL/GenBank/DDBJ databases">
        <title>Complete sequence of chromosome1 of Ralstonia pickettii 12J.</title>
        <authorList>
            <consortium name="US DOE Joint Genome Institute"/>
            <person name="Lucas S."/>
            <person name="Copeland A."/>
            <person name="Lapidus A."/>
            <person name="Glavina del Rio T."/>
            <person name="Dalin E."/>
            <person name="Tice H."/>
            <person name="Bruce D."/>
            <person name="Goodwin L."/>
            <person name="Pitluck S."/>
            <person name="Meincke L."/>
            <person name="Brettin T."/>
            <person name="Detter J.C."/>
            <person name="Han C."/>
            <person name="Kuske C.R."/>
            <person name="Schmutz J."/>
            <person name="Larimer F."/>
            <person name="Land M."/>
            <person name="Hauser L."/>
            <person name="Kyrpides N."/>
            <person name="Mikhailova N."/>
            <person name="Marsh T."/>
            <person name="Richardson P."/>
        </authorList>
    </citation>
    <scope>NUCLEOTIDE SEQUENCE</scope>
    <source>
        <strain evidence="1">12J</strain>
    </source>
</reference>
<dbReference type="EMBL" id="CP001068">
    <property type="protein sequence ID" value="ACD28291.1"/>
    <property type="molecule type" value="Genomic_DNA"/>
</dbReference>
<dbReference type="PANTHER" id="PTHR40266">
    <property type="entry name" value="TOXIN HIGB-1"/>
    <property type="match status" value="1"/>
</dbReference>